<proteinExistence type="predicted"/>
<reference evidence="1" key="1">
    <citation type="journal article" date="2023" name="Mol. Biol. Evol.">
        <title>Third-Generation Sequencing Reveals the Adaptive Role of the Epigenome in Three Deep-Sea Polychaetes.</title>
        <authorList>
            <person name="Perez M."/>
            <person name="Aroh O."/>
            <person name="Sun Y."/>
            <person name="Lan Y."/>
            <person name="Juniper S.K."/>
            <person name="Young C.R."/>
            <person name="Angers B."/>
            <person name="Qian P.Y."/>
        </authorList>
    </citation>
    <scope>NUCLEOTIDE SEQUENCE</scope>
    <source>
        <strain evidence="1">P08H-3</strain>
    </source>
</reference>
<accession>A0AAD9MMS2</accession>
<protein>
    <submittedName>
        <fullName evidence="1">Uncharacterized protein</fullName>
    </submittedName>
</protein>
<feature type="non-terminal residue" evidence="1">
    <location>
        <position position="1566"/>
    </location>
</feature>
<evidence type="ECO:0000313" key="1">
    <source>
        <dbReference type="EMBL" id="KAK2139360.1"/>
    </source>
</evidence>
<comment type="caution">
    <text evidence="1">The sequence shown here is derived from an EMBL/GenBank/DDBJ whole genome shotgun (WGS) entry which is preliminary data.</text>
</comment>
<keyword evidence="2" id="KW-1185">Reference proteome</keyword>
<organism evidence="1 2">
    <name type="scientific">Paralvinella palmiformis</name>
    <dbReference type="NCBI Taxonomy" id="53620"/>
    <lineage>
        <taxon>Eukaryota</taxon>
        <taxon>Metazoa</taxon>
        <taxon>Spiralia</taxon>
        <taxon>Lophotrochozoa</taxon>
        <taxon>Annelida</taxon>
        <taxon>Polychaeta</taxon>
        <taxon>Sedentaria</taxon>
        <taxon>Canalipalpata</taxon>
        <taxon>Terebellida</taxon>
        <taxon>Terebelliformia</taxon>
        <taxon>Alvinellidae</taxon>
        <taxon>Paralvinella</taxon>
    </lineage>
</organism>
<dbReference type="Proteomes" id="UP001208570">
    <property type="component" value="Unassembled WGS sequence"/>
</dbReference>
<dbReference type="EMBL" id="JAODUP010001841">
    <property type="protein sequence ID" value="KAK2139360.1"/>
    <property type="molecule type" value="Genomic_DNA"/>
</dbReference>
<sequence>MPSAGGLKFLQSFVCNLDNKCYINESAAKHTKNNHRISEFLQKTAPFANDIGRTQQALDDVSRAIYVFDSLQDRLGSPELQKLGETKLTLGNFVKDKDEVHHQLVDVLHLLSSDVLNATLNSSLNITQLFQLTGYVDFKAIVCDPGRLKSYLFITKNITIQRISQELCAIDNDHIPQITDILQRQIDVNAILQMATEWKRWTGDYLDAKKLEDITKMLEVLFTSKTAQNFVRKGTLLNLQSASHWLIDVISFMNNLLENDNAPVNINSIQTIIVELDPIITSLTNNATWWRKTKKNIAYIYRTLDILKNNYIKIKDVRKTLTTLFGEDAKLTSWIRHDLNLSADSITDLLSTPLDLAMLSKFIMAARTGEIEPKRLICYNPGLLSIYEMSFIDKSTQQHLADIQRTLCSLNLTETENSIAELFDISEFQRIQSHDVGVILESLNWTELYIVGKALYTDFETFSKWIKPAVSLWSADIQGLWSTIIDGLTNKKLLSDLRDPEKLGLWLESNRWLTSILVSVPQNRVILLSYSYLLDIVYEATQLLTDTEAILLDMVSNEDASLKQFVDDLIESDWQVLRGVVSFLANADTFQPLTENPESFMSQMACNKTYIHQHLDQTMQNEDVLMAVDRLLCKSSSIVAFRKMMNHTLVMEISASISELKAIINGNVDALLAVYDEHVNITALYYRTLNLWKLLRVNSTSNMAENWKAIQDILSAQGIYVSWPVWMNMIRDLQSSAYTSIIHEIYMLIGQRLEGSNIWKVISPYLRIIQSCEEYQHSIVMFVQDSINQNTKTGSLIGTVLDAAPDLIDILSLSIQDDRFHQYNARSLFPLKARQLAEFGTTFCKETNDGSSLPDVLQRHRVTNLKLLLCEKTFSSQLITEWQNIVTPSQECTYPVFDDDGNGLKPVDWDRMFWLMNHFYSIEGWSNGLQKFHFNTTRLFSSLQTIPEAIANVIPTDIMKRLTYTWITFMETLQQIMPDQDRTWNVIQYYANATNGLLSACLPALENVNEYGIRLADIVTNDGQLYKFVQKQIEVIPELMKLFNSAVFHPDKFLQMMLTTRLTNKTFCSNLKLSDVITFGEDTNITEYEMLLCNLDINVLLHELVDVPVLKECIKAGERLIQMDVTAVYDGDKNVDWSELLKNMVHLEEVIAEMKITENMILPDILQPQLGKFRQIITTVNMSLHEGHIDYLPKLYKSLDILMVKLANITVNDHTSALVVKSVHDTLVLDTAFMALINKQLKHLTDGDIPIAKLLPSTELEKLLDVVMSPAMLKEVFNYLIDIMRDPAMMSDFVESYPAICQKSSQSKNTAMEQVICAGTDTDWASVGRQLVNNIDGLTDLLEMIKNKNTSGGLMNYPLNIGSYAESMITFQSLIGQILNNQPSVHWKNASMKLDEVDWNGITNRFLNEVITMTKHYDYRNFAGLITYIEETLLSSSNQPAVVKVDNIFKTLAGVMESVNALQDLSTLFDGLPHLENLTQWQKNLPDIIATLVLSGINQAKFAPIRKLLIESPVDICQMSDIQLYLTIPQHVELNFNQMKDTICDTDSIIHEAMMFIKRYTEQVRV</sequence>
<name>A0AAD9MMS2_9ANNE</name>
<gene>
    <name evidence="1" type="ORF">LSH36_1843g00003</name>
</gene>
<evidence type="ECO:0000313" key="2">
    <source>
        <dbReference type="Proteomes" id="UP001208570"/>
    </source>
</evidence>